<organism evidence="2 3">
    <name type="scientific">Saccharothrix tamanrassetensis</name>
    <dbReference type="NCBI Taxonomy" id="1051531"/>
    <lineage>
        <taxon>Bacteria</taxon>
        <taxon>Bacillati</taxon>
        <taxon>Actinomycetota</taxon>
        <taxon>Actinomycetes</taxon>
        <taxon>Pseudonocardiales</taxon>
        <taxon>Pseudonocardiaceae</taxon>
        <taxon>Saccharothrix</taxon>
    </lineage>
</organism>
<dbReference type="AlphaFoldDB" id="A0A841CJI5"/>
<protein>
    <submittedName>
        <fullName evidence="2">Uncharacterized protein</fullName>
    </submittedName>
</protein>
<keyword evidence="1" id="KW-1133">Transmembrane helix</keyword>
<keyword evidence="3" id="KW-1185">Reference proteome</keyword>
<proteinExistence type="predicted"/>
<dbReference type="RefSeq" id="WP_184692575.1">
    <property type="nucleotide sequence ID" value="NZ_JACHJN010000006.1"/>
</dbReference>
<keyword evidence="1" id="KW-0472">Membrane</keyword>
<keyword evidence="1" id="KW-0812">Transmembrane</keyword>
<accession>A0A841CJI5</accession>
<gene>
    <name evidence="2" type="ORF">FHS29_004054</name>
</gene>
<dbReference type="EMBL" id="JACHJN010000006">
    <property type="protein sequence ID" value="MBB5957459.1"/>
    <property type="molecule type" value="Genomic_DNA"/>
</dbReference>
<sequence length="109" mass="11923">MAVPGTTRRWAVAALCAPPAAFLVYVWGAIHMYAPDIRETCTLQHGGWDPAYGRVTYLPLSRKCNAYQDMVPSYVNPAVVALLAATALFVVLAVAARRNPRSRKEPQPP</sequence>
<dbReference type="Proteomes" id="UP000547510">
    <property type="component" value="Unassembled WGS sequence"/>
</dbReference>
<comment type="caution">
    <text evidence="2">The sequence shown here is derived from an EMBL/GenBank/DDBJ whole genome shotgun (WGS) entry which is preliminary data.</text>
</comment>
<feature type="transmembrane region" description="Helical" evidence="1">
    <location>
        <begin position="12"/>
        <end position="30"/>
    </location>
</feature>
<evidence type="ECO:0000313" key="3">
    <source>
        <dbReference type="Proteomes" id="UP000547510"/>
    </source>
</evidence>
<feature type="transmembrane region" description="Helical" evidence="1">
    <location>
        <begin position="78"/>
        <end position="96"/>
    </location>
</feature>
<evidence type="ECO:0000256" key="1">
    <source>
        <dbReference type="SAM" id="Phobius"/>
    </source>
</evidence>
<reference evidence="2 3" key="1">
    <citation type="submission" date="2020-08" db="EMBL/GenBank/DDBJ databases">
        <title>Genomic Encyclopedia of Type Strains, Phase III (KMG-III): the genomes of soil and plant-associated and newly described type strains.</title>
        <authorList>
            <person name="Whitman W."/>
        </authorList>
    </citation>
    <scope>NUCLEOTIDE SEQUENCE [LARGE SCALE GENOMIC DNA]</scope>
    <source>
        <strain evidence="2 3">CECT 8640</strain>
    </source>
</reference>
<name>A0A841CJI5_9PSEU</name>
<evidence type="ECO:0000313" key="2">
    <source>
        <dbReference type="EMBL" id="MBB5957459.1"/>
    </source>
</evidence>